<dbReference type="Gene3D" id="3.55.50.30">
    <property type="match status" value="1"/>
</dbReference>
<dbReference type="OrthoDB" id="1452822at2"/>
<feature type="transmembrane region" description="Helical" evidence="1">
    <location>
        <begin position="86"/>
        <end position="106"/>
    </location>
</feature>
<dbReference type="Pfam" id="PF16344">
    <property type="entry name" value="FecR_C"/>
    <property type="match status" value="1"/>
</dbReference>
<name>S3YEN4_BACSE</name>
<dbReference type="InterPro" id="IPR032508">
    <property type="entry name" value="FecR_C"/>
</dbReference>
<evidence type="ECO:0000259" key="2">
    <source>
        <dbReference type="Pfam" id="PF04773"/>
    </source>
</evidence>
<dbReference type="Proteomes" id="UP000014614">
    <property type="component" value="Unassembled WGS sequence"/>
</dbReference>
<protein>
    <recommendedName>
        <fullName evidence="6">FecR protein domain-containing protein</fullName>
    </recommendedName>
</protein>
<dbReference type="Pfam" id="PF04773">
    <property type="entry name" value="FecR"/>
    <property type="match status" value="1"/>
</dbReference>
<keyword evidence="1" id="KW-1133">Transmembrane helix</keyword>
<dbReference type="GO" id="GO:0016989">
    <property type="term" value="F:sigma factor antagonist activity"/>
    <property type="evidence" value="ECO:0007669"/>
    <property type="project" value="TreeGrafter"/>
</dbReference>
<evidence type="ECO:0000259" key="3">
    <source>
        <dbReference type="Pfam" id="PF16344"/>
    </source>
</evidence>
<dbReference type="PANTHER" id="PTHR30273">
    <property type="entry name" value="PERIPLASMIC SIGNAL SENSOR AND SIGMA FACTOR ACTIVATOR FECR-RELATED"/>
    <property type="match status" value="1"/>
</dbReference>
<evidence type="ECO:0000313" key="4">
    <source>
        <dbReference type="EMBL" id="EPH20107.1"/>
    </source>
</evidence>
<dbReference type="EMBL" id="ATFP01000026">
    <property type="protein sequence ID" value="EPH20107.1"/>
    <property type="molecule type" value="Genomic_DNA"/>
</dbReference>
<proteinExistence type="predicted"/>
<evidence type="ECO:0000313" key="5">
    <source>
        <dbReference type="Proteomes" id="UP000014614"/>
    </source>
</evidence>
<dbReference type="Gene3D" id="2.60.120.1440">
    <property type="match status" value="1"/>
</dbReference>
<organism evidence="4 5">
    <name type="scientific">Bacteroides stercoris CC31F</name>
    <dbReference type="NCBI Taxonomy" id="1073351"/>
    <lineage>
        <taxon>Bacteria</taxon>
        <taxon>Pseudomonadati</taxon>
        <taxon>Bacteroidota</taxon>
        <taxon>Bacteroidia</taxon>
        <taxon>Bacteroidales</taxon>
        <taxon>Bacteroidaceae</taxon>
        <taxon>Bacteroides</taxon>
    </lineage>
</organism>
<keyword evidence="1" id="KW-0472">Membrane</keyword>
<dbReference type="InterPro" id="IPR006860">
    <property type="entry name" value="FecR"/>
</dbReference>
<dbReference type="PANTHER" id="PTHR30273:SF2">
    <property type="entry name" value="PROTEIN FECR"/>
    <property type="match status" value="1"/>
</dbReference>
<evidence type="ECO:0000256" key="1">
    <source>
        <dbReference type="SAM" id="Phobius"/>
    </source>
</evidence>
<keyword evidence="1" id="KW-0812">Transmembrane</keyword>
<dbReference type="RefSeq" id="WP_016662028.1">
    <property type="nucleotide sequence ID" value="NZ_KE340312.1"/>
</dbReference>
<dbReference type="HOGENOM" id="CLU_050192_2_3_10"/>
<reference evidence="4 5" key="1">
    <citation type="submission" date="2013-05" db="EMBL/GenBank/DDBJ databases">
        <title>The Genome Sequence of Bacteroides stercoris CC31F.</title>
        <authorList>
            <consortium name="The Broad Institute Genomics Platform"/>
            <person name="Earl A."/>
            <person name="Ward D."/>
            <person name="Feldgarden M."/>
            <person name="Gevers D."/>
            <person name="Oliphant K."/>
            <person name="Allen-Vercoe E."/>
            <person name="Walker B."/>
            <person name="Young S."/>
            <person name="Zeng Q."/>
            <person name="Gargeya S."/>
            <person name="Fitzgerald M."/>
            <person name="Haas B."/>
            <person name="Abouelleil A."/>
            <person name="Allen A.W."/>
            <person name="Alvarado L."/>
            <person name="Arachchi H.M."/>
            <person name="Berlin A.M."/>
            <person name="Chapman S.B."/>
            <person name="Gainer-Dewar J."/>
            <person name="Goldberg J."/>
            <person name="Griggs A."/>
            <person name="Gujja S."/>
            <person name="Hansen M."/>
            <person name="Howarth C."/>
            <person name="Imamovic A."/>
            <person name="Ireland A."/>
            <person name="Larimer J."/>
            <person name="McCowan C."/>
            <person name="Murphy C."/>
            <person name="Pearson M."/>
            <person name="Poon T.W."/>
            <person name="Priest M."/>
            <person name="Roberts A."/>
            <person name="Saif S."/>
            <person name="Shea T."/>
            <person name="Sisk P."/>
            <person name="Sykes S."/>
            <person name="Wortman J."/>
            <person name="Nusbaum C."/>
            <person name="Birren B."/>
        </authorList>
    </citation>
    <scope>NUCLEOTIDE SEQUENCE [LARGE SCALE GENOMIC DNA]</scope>
    <source>
        <strain evidence="4 5">CC31F</strain>
    </source>
</reference>
<dbReference type="PATRIC" id="fig|1073351.3.peg.2059"/>
<sequence length="326" mass="37732">MEKEQEKQIIRQYLNGIYSSQEVKKITESLHHADELGILEELAAEVWEEAEACSNVPDLNKKQERKAAVLLEKLQPRNYHSWVKRVFYAVTGIAASVLLVIGGISLKQHWDIRHIVMTQVKTGFGEKKELVLPDGSQIVLNACSQLQYPTEFVGNIRDVQLNGEAYFKITSDPQKPFQVQTAAFQIEVLGTEFNVKSYPHDQIQSVEVEEGKVQVKLPEDRIRLKKQEQIYLNRQSGEYSKLKRCENKVAEWRKGSLHFHQTPLADVARELERRYNCRISFREGQSFDNLISGEHDNQDLETILESLHYICGINYEKENENIILYK</sequence>
<feature type="domain" description="FecR protein" evidence="2">
    <location>
        <begin position="119"/>
        <end position="214"/>
    </location>
</feature>
<feature type="domain" description="Protein FecR C-terminal" evidence="3">
    <location>
        <begin position="257"/>
        <end position="324"/>
    </location>
</feature>
<gene>
    <name evidence="4" type="ORF">HMPREF1181_02060</name>
</gene>
<dbReference type="FunFam" id="2.60.120.1440:FF:000001">
    <property type="entry name" value="Putative anti-sigma factor"/>
    <property type="match status" value="1"/>
</dbReference>
<dbReference type="AlphaFoldDB" id="S3YEN4"/>
<dbReference type="InterPro" id="IPR012373">
    <property type="entry name" value="Ferrdict_sens_TM"/>
</dbReference>
<accession>S3YEN4</accession>
<evidence type="ECO:0008006" key="6">
    <source>
        <dbReference type="Google" id="ProtNLM"/>
    </source>
</evidence>
<comment type="caution">
    <text evidence="4">The sequence shown here is derived from an EMBL/GenBank/DDBJ whole genome shotgun (WGS) entry which is preliminary data.</text>
</comment>
<dbReference type="PIRSF" id="PIRSF018266">
    <property type="entry name" value="FecR"/>
    <property type="match status" value="1"/>
</dbReference>